<dbReference type="InterPro" id="IPR024626">
    <property type="entry name" value="Kri1-like_C"/>
</dbReference>
<dbReference type="PANTHER" id="PTHR14490">
    <property type="entry name" value="ZINC FINGER, ZZ TYPE"/>
    <property type="match status" value="1"/>
</dbReference>
<feature type="region of interest" description="Disordered" evidence="2">
    <location>
        <begin position="255"/>
        <end position="283"/>
    </location>
</feature>
<accession>W6MG09</accession>
<feature type="compositionally biased region" description="Basic residues" evidence="2">
    <location>
        <begin position="381"/>
        <end position="399"/>
    </location>
</feature>
<comment type="similarity">
    <text evidence="1">Belongs to the KRI1 family.</text>
</comment>
<feature type="compositionally biased region" description="Acidic residues" evidence="2">
    <location>
        <begin position="364"/>
        <end position="376"/>
    </location>
</feature>
<name>W6MG09_9ASCO</name>
<dbReference type="GO" id="GO:0000447">
    <property type="term" value="P:endonucleolytic cleavage in ITS1 to separate SSU-rRNA from 5.8S rRNA and LSU-rRNA from tricistronic rRNA transcript (SSU-rRNA, 5.8S rRNA, LSU-rRNA)"/>
    <property type="evidence" value="ECO:0007669"/>
    <property type="project" value="EnsemblFungi"/>
</dbReference>
<feature type="region of interest" description="Disordered" evidence="2">
    <location>
        <begin position="127"/>
        <end position="195"/>
    </location>
</feature>
<dbReference type="Proteomes" id="UP000019384">
    <property type="component" value="Unassembled WGS sequence"/>
</dbReference>
<evidence type="ECO:0000313" key="4">
    <source>
        <dbReference type="EMBL" id="CDK24363.1"/>
    </source>
</evidence>
<feature type="region of interest" description="Disordered" evidence="2">
    <location>
        <begin position="500"/>
        <end position="523"/>
    </location>
</feature>
<reference evidence="4" key="1">
    <citation type="submission" date="2013-12" db="EMBL/GenBank/DDBJ databases">
        <authorList>
            <person name="Genoscope - CEA"/>
        </authorList>
    </citation>
    <scope>NUCLEOTIDE SEQUENCE</scope>
    <source>
        <strain evidence="4">CBS 1993</strain>
    </source>
</reference>
<dbReference type="RefSeq" id="XP_022456380.1">
    <property type="nucleotide sequence ID" value="XM_022604854.1"/>
</dbReference>
<evidence type="ECO:0000313" key="5">
    <source>
        <dbReference type="Proteomes" id="UP000019384"/>
    </source>
</evidence>
<dbReference type="GeneID" id="34517768"/>
<keyword evidence="5" id="KW-1185">Reference proteome</keyword>
<dbReference type="GO" id="GO:0030686">
    <property type="term" value="C:90S preribosome"/>
    <property type="evidence" value="ECO:0007669"/>
    <property type="project" value="EnsemblFungi"/>
</dbReference>
<evidence type="ECO:0000256" key="1">
    <source>
        <dbReference type="ARBA" id="ARBA00007473"/>
    </source>
</evidence>
<organism evidence="4 5">
    <name type="scientific">Kuraishia capsulata CBS 1993</name>
    <dbReference type="NCBI Taxonomy" id="1382522"/>
    <lineage>
        <taxon>Eukaryota</taxon>
        <taxon>Fungi</taxon>
        <taxon>Dikarya</taxon>
        <taxon>Ascomycota</taxon>
        <taxon>Saccharomycotina</taxon>
        <taxon>Pichiomycetes</taxon>
        <taxon>Pichiales</taxon>
        <taxon>Pichiaceae</taxon>
        <taxon>Kuraishia</taxon>
    </lineage>
</organism>
<sequence>MPRKVKQDRYPVSNEVEESESSTSEEEDEFGDLVTDEVEAGISNVLQAIKTGDKKLFDSNVRFFEEPEKAVANLQVKAAQKPVYLKDVQRENILSGKPEKAVANLQVKAAQKPVYLKDVQRENILSGKVFQNEEEEAEEDKRTYVQQQREDKSQLLSEIKGAFSDDESDGEDNFLQQKSKPVSTDDMVKLPNPEVDGAGFLEAYVNSKAWISEKDEPVQLEEDDDEFEEAAEKFENAYNFRYEDANSAEIISYARNQATMRRSETNSRKKQRDRKKEEVVKEKQAVEQEISRKKLKKVNTVTDRLAKIKEAIGEDVDSKVVEKVFGDSLLADDFNDADWDAKMSEIFNQQYYEGDDAKPTWSDSEAEGEAVEEEPAESSKVSKKKQKKQEKHESKKSKSSLKTLAEKIVESNVETIRDEVEEERGRSKNEIKFRYREVSPDSFGLNVRDILMADDKQLNDFIKLKKFAPFKPREQRAKDKRKYAKKKRLREWRKEVFNDEEGPKIGEEGIPIPQEPERKRRRH</sequence>
<feature type="compositionally biased region" description="Acidic residues" evidence="2">
    <location>
        <begin position="15"/>
        <end position="31"/>
    </location>
</feature>
<feature type="region of interest" description="Disordered" evidence="2">
    <location>
        <begin position="1"/>
        <end position="31"/>
    </location>
</feature>
<gene>
    <name evidence="4" type="ORF">KUCA_T00000324001</name>
</gene>
<feature type="region of interest" description="Disordered" evidence="2">
    <location>
        <begin position="350"/>
        <end position="402"/>
    </location>
</feature>
<reference evidence="4" key="2">
    <citation type="submission" date="2014-02" db="EMBL/GenBank/DDBJ databases">
        <title>Complete DNA sequence of /Kuraishia capsulata/ illustrates novel genomic features among budding yeasts (/Saccharomycotina/).</title>
        <authorList>
            <person name="Morales L."/>
            <person name="Noel B."/>
            <person name="Porcel B."/>
            <person name="Marcet-Houben M."/>
            <person name="Hullo M-F."/>
            <person name="Sacerdot C."/>
            <person name="Tekaia F."/>
            <person name="Leh-Louis V."/>
            <person name="Despons L."/>
            <person name="Khanna V."/>
            <person name="Aury J-M."/>
            <person name="Barbe V."/>
            <person name="Couloux A."/>
            <person name="Labadie K."/>
            <person name="Pelletier E."/>
            <person name="Souciet J-L."/>
            <person name="Boekhout T."/>
            <person name="Gabaldon T."/>
            <person name="Wincker P."/>
            <person name="Dujon B."/>
        </authorList>
    </citation>
    <scope>NUCLEOTIDE SEQUENCE</scope>
    <source>
        <strain evidence="4">CBS 1993</strain>
    </source>
</reference>
<dbReference type="OrthoDB" id="10252032at2759"/>
<protein>
    <recommendedName>
        <fullName evidence="3">Kri1-like C-terminal domain-containing protein</fullName>
    </recommendedName>
</protein>
<feature type="compositionally biased region" description="Basic and acidic residues" evidence="2">
    <location>
        <begin position="274"/>
        <end position="283"/>
    </location>
</feature>
<proteinExistence type="inferred from homology"/>
<dbReference type="STRING" id="1382522.W6MG09"/>
<dbReference type="EMBL" id="HG793125">
    <property type="protein sequence ID" value="CDK24363.1"/>
    <property type="molecule type" value="Genomic_DNA"/>
</dbReference>
<dbReference type="GO" id="GO:0005730">
    <property type="term" value="C:nucleolus"/>
    <property type="evidence" value="ECO:0007669"/>
    <property type="project" value="EnsemblFungi"/>
</dbReference>
<feature type="domain" description="Kri1-like C-terminal" evidence="3">
    <location>
        <begin position="405"/>
        <end position="496"/>
    </location>
</feature>
<dbReference type="AlphaFoldDB" id="W6MG09"/>
<dbReference type="Pfam" id="PF12936">
    <property type="entry name" value="Kri1_C"/>
    <property type="match status" value="1"/>
</dbReference>
<dbReference type="InterPro" id="IPR018034">
    <property type="entry name" value="Kri1"/>
</dbReference>
<dbReference type="PANTHER" id="PTHR14490:SF5">
    <property type="entry name" value="PROTEIN KRI1 HOMOLOG"/>
    <property type="match status" value="1"/>
</dbReference>
<evidence type="ECO:0000256" key="2">
    <source>
        <dbReference type="SAM" id="MobiDB-lite"/>
    </source>
</evidence>
<feature type="compositionally biased region" description="Basic and acidic residues" evidence="2">
    <location>
        <begin position="139"/>
        <end position="153"/>
    </location>
</feature>
<dbReference type="HOGENOM" id="CLU_009647_3_0_1"/>
<evidence type="ECO:0000259" key="3">
    <source>
        <dbReference type="Pfam" id="PF12936"/>
    </source>
</evidence>
<dbReference type="Pfam" id="PF05178">
    <property type="entry name" value="Kri1"/>
    <property type="match status" value="1"/>
</dbReference>